<dbReference type="Proteomes" id="UP000430670">
    <property type="component" value="Unassembled WGS sequence"/>
</dbReference>
<dbReference type="InterPro" id="IPR001029">
    <property type="entry name" value="Flagellin_N"/>
</dbReference>
<evidence type="ECO:0000256" key="2">
    <source>
        <dbReference type="ARBA" id="ARBA00005709"/>
    </source>
</evidence>
<keyword evidence="7" id="KW-1185">Reference proteome</keyword>
<dbReference type="Pfam" id="PF00669">
    <property type="entry name" value="Flagellin_N"/>
    <property type="match status" value="1"/>
</dbReference>
<reference evidence="6 7" key="1">
    <citation type="submission" date="2019-11" db="EMBL/GenBank/DDBJ databases">
        <title>Whole-genome sequence of a the green, strictly anaerobic photosynthetic bacterium Heliobacillus mobilis DSM 6151.</title>
        <authorList>
            <person name="Kyndt J.A."/>
            <person name="Meyer T.E."/>
        </authorList>
    </citation>
    <scope>NUCLEOTIDE SEQUENCE [LARGE SCALE GENOMIC DNA]</scope>
    <source>
        <strain evidence="6 7">DSM 6151</strain>
    </source>
</reference>
<protein>
    <submittedName>
        <fullName evidence="6">Flagellar hook-associated protein FlgL</fullName>
    </submittedName>
</protein>
<dbReference type="GO" id="GO:0009424">
    <property type="term" value="C:bacterial-type flagellum hook"/>
    <property type="evidence" value="ECO:0007669"/>
    <property type="project" value="InterPro"/>
</dbReference>
<evidence type="ECO:0000256" key="1">
    <source>
        <dbReference type="ARBA" id="ARBA00004365"/>
    </source>
</evidence>
<keyword evidence="6" id="KW-0966">Cell projection</keyword>
<dbReference type="PRINTS" id="PR00207">
    <property type="entry name" value="FLAGELLIN"/>
</dbReference>
<dbReference type="AlphaFoldDB" id="A0A6I3SNV9"/>
<dbReference type="NCBIfam" id="TIGR02550">
    <property type="entry name" value="flagell_flgL"/>
    <property type="match status" value="1"/>
</dbReference>
<dbReference type="PANTHER" id="PTHR42792:SF1">
    <property type="entry name" value="FLAGELLAR HOOK-ASSOCIATED PROTEIN 3"/>
    <property type="match status" value="1"/>
</dbReference>
<gene>
    <name evidence="6" type="primary">flgL</name>
    <name evidence="6" type="ORF">GJ688_13180</name>
</gene>
<keyword evidence="6" id="KW-0969">Cilium</keyword>
<feature type="domain" description="Flagellin C-terminal" evidence="5">
    <location>
        <begin position="228"/>
        <end position="311"/>
    </location>
</feature>
<feature type="domain" description="Flagellin N-terminal" evidence="4">
    <location>
        <begin position="4"/>
        <end position="140"/>
    </location>
</feature>
<dbReference type="Pfam" id="PF00700">
    <property type="entry name" value="Flagellin_C"/>
    <property type="match status" value="1"/>
</dbReference>
<dbReference type="InterPro" id="IPR001492">
    <property type="entry name" value="Flagellin"/>
</dbReference>
<dbReference type="InterPro" id="IPR013384">
    <property type="entry name" value="Flagell_FlgL"/>
</dbReference>
<comment type="caution">
    <text evidence="6">The sequence shown here is derived from an EMBL/GenBank/DDBJ whole genome shotgun (WGS) entry which is preliminary data.</text>
</comment>
<dbReference type="InterPro" id="IPR046358">
    <property type="entry name" value="Flagellin_C"/>
</dbReference>
<proteinExistence type="inferred from homology"/>
<accession>A0A6I3SNV9</accession>
<dbReference type="GO" id="GO:0005198">
    <property type="term" value="F:structural molecule activity"/>
    <property type="evidence" value="ECO:0007669"/>
    <property type="project" value="InterPro"/>
</dbReference>
<evidence type="ECO:0000259" key="5">
    <source>
        <dbReference type="Pfam" id="PF00700"/>
    </source>
</evidence>
<dbReference type="EMBL" id="WNKU01000016">
    <property type="protein sequence ID" value="MTV49927.1"/>
    <property type="molecule type" value="Genomic_DNA"/>
</dbReference>
<dbReference type="PANTHER" id="PTHR42792">
    <property type="entry name" value="FLAGELLIN"/>
    <property type="match status" value="1"/>
</dbReference>
<dbReference type="OrthoDB" id="9758307at2"/>
<evidence type="ECO:0000256" key="3">
    <source>
        <dbReference type="ARBA" id="ARBA00023143"/>
    </source>
</evidence>
<comment type="subcellular location">
    <subcellularLocation>
        <location evidence="1">Bacterial flagellum</location>
    </subcellularLocation>
</comment>
<evidence type="ECO:0000313" key="6">
    <source>
        <dbReference type="EMBL" id="MTV49927.1"/>
    </source>
</evidence>
<evidence type="ECO:0000313" key="7">
    <source>
        <dbReference type="Proteomes" id="UP000430670"/>
    </source>
</evidence>
<evidence type="ECO:0000259" key="4">
    <source>
        <dbReference type="Pfam" id="PF00669"/>
    </source>
</evidence>
<keyword evidence="3" id="KW-0975">Bacterial flagellum</keyword>
<comment type="similarity">
    <text evidence="2">Belongs to the bacterial flagellin family.</text>
</comment>
<dbReference type="Gene3D" id="1.20.1330.10">
    <property type="entry name" value="f41 fragment of flagellin, N-terminal domain"/>
    <property type="match status" value="1"/>
</dbReference>
<dbReference type="SUPFAM" id="SSF64518">
    <property type="entry name" value="Phase 1 flagellin"/>
    <property type="match status" value="1"/>
</dbReference>
<name>A0A6I3SNV9_HELMO</name>
<keyword evidence="6" id="KW-0282">Flagellum</keyword>
<dbReference type="RefSeq" id="WP_155477023.1">
    <property type="nucleotide sequence ID" value="NZ_WNKU01000016.1"/>
</dbReference>
<dbReference type="GO" id="GO:0071973">
    <property type="term" value="P:bacterial-type flagellum-dependent cell motility"/>
    <property type="evidence" value="ECO:0007669"/>
    <property type="project" value="InterPro"/>
</dbReference>
<organism evidence="6 7">
    <name type="scientific">Heliobacterium mobile</name>
    <name type="common">Heliobacillus mobilis</name>
    <dbReference type="NCBI Taxonomy" id="28064"/>
    <lineage>
        <taxon>Bacteria</taxon>
        <taxon>Bacillati</taxon>
        <taxon>Bacillota</taxon>
        <taxon>Clostridia</taxon>
        <taxon>Eubacteriales</taxon>
        <taxon>Heliobacteriaceae</taxon>
        <taxon>Heliobacterium</taxon>
    </lineage>
</organism>
<sequence>MRITQSMMSRNFMTGLYDITGKMDKTQYQLSTGRQYQLPEDAPMENVQIMTHRSTLVQVNKYMKNTGEIQVWLENSDSALSEVNNVLQRVRELVLQANNSTATTDSKQAIAHEIGELNDHLKNVSNTTIAGRYIFAGTNTDKPPCTKDSNGNWVWQGNNGDINVEIDANATVPMNSKGFDIFVRNDFNWNDLTTPTTPAPEKNLFNMLDALTKELKDPNSTKSLDKFLDVTDQFLDGVNDERSSIGARANRIDFTKSRLEEFHLNITDALSGKEDADMAQVYTNMSMQQNVFRAALSAGSRIIQPSLVDFLR</sequence>